<evidence type="ECO:0000313" key="2">
    <source>
        <dbReference type="Proteomes" id="UP001060895"/>
    </source>
</evidence>
<organism evidence="1 2">
    <name type="scientific">Gluconacetobacter sacchari DSM 12717</name>
    <dbReference type="NCBI Taxonomy" id="1307940"/>
    <lineage>
        <taxon>Bacteria</taxon>
        <taxon>Pseudomonadati</taxon>
        <taxon>Pseudomonadota</taxon>
        <taxon>Alphaproteobacteria</taxon>
        <taxon>Acetobacterales</taxon>
        <taxon>Acetobacteraceae</taxon>
        <taxon>Gluconacetobacter</taxon>
    </lineage>
</organism>
<evidence type="ECO:0000313" key="1">
    <source>
        <dbReference type="EMBL" id="GBQ33120.1"/>
    </source>
</evidence>
<sequence>MMFQIPPQARMTPAVMKWFAEVLQVCVSSREDLEILFRGFCCAYNHRPRRVLGGTAPAQYIMWWLEKHPASRNPDYVKPAGRGIPKQVDEILDYANDVSQHDSSPLQEAL</sequence>
<comment type="caution">
    <text evidence="1">The sequence shown here is derived from an EMBL/GenBank/DDBJ whole genome shotgun (WGS) entry which is preliminary data.</text>
</comment>
<dbReference type="EMBL" id="BAQP01000525">
    <property type="protein sequence ID" value="GBQ33120.1"/>
    <property type="molecule type" value="Genomic_DNA"/>
</dbReference>
<accession>A0ABQ0PDI1</accession>
<keyword evidence="2" id="KW-1185">Reference proteome</keyword>
<proteinExistence type="predicted"/>
<dbReference type="RefSeq" id="WP_246387218.1">
    <property type="nucleotide sequence ID" value="NZ_BAQP01000525.1"/>
</dbReference>
<dbReference type="Proteomes" id="UP001060895">
    <property type="component" value="Unassembled WGS sequence"/>
</dbReference>
<gene>
    <name evidence="1" type="ORF">AA12717_4124</name>
</gene>
<reference evidence="1" key="1">
    <citation type="submission" date="2013-04" db="EMBL/GenBank/DDBJ databases">
        <title>The genome sequencing project of 58 acetic acid bacteria.</title>
        <authorList>
            <person name="Okamoto-Kainuma A."/>
            <person name="Ishikawa M."/>
            <person name="Umino S."/>
            <person name="Koizumi Y."/>
            <person name="Shiwa Y."/>
            <person name="Yoshikawa H."/>
            <person name="Matsutani M."/>
            <person name="Matsushita K."/>
        </authorList>
    </citation>
    <scope>NUCLEOTIDE SEQUENCE</scope>
    <source>
        <strain evidence="1">DSM 12717</strain>
    </source>
</reference>
<protein>
    <submittedName>
        <fullName evidence="1">Transposase</fullName>
    </submittedName>
</protein>
<name>A0ABQ0PDI1_9PROT</name>